<dbReference type="GO" id="GO:0016020">
    <property type="term" value="C:membrane"/>
    <property type="evidence" value="ECO:0007669"/>
    <property type="project" value="UniProtKB-SubCell"/>
</dbReference>
<evidence type="ECO:0000313" key="6">
    <source>
        <dbReference type="EMBL" id="TVY75961.1"/>
    </source>
</evidence>
<gene>
    <name evidence="6" type="primary">MUP1_1</name>
    <name evidence="6" type="ORF">LSUE1_G003939</name>
</gene>
<dbReference type="Pfam" id="PF13520">
    <property type="entry name" value="AA_permease_2"/>
    <property type="match status" value="2"/>
</dbReference>
<dbReference type="InterPro" id="IPR002293">
    <property type="entry name" value="AA/rel_permease1"/>
</dbReference>
<dbReference type="InterPro" id="IPR050598">
    <property type="entry name" value="AminoAcid_Transporter"/>
</dbReference>
<dbReference type="Proteomes" id="UP000469558">
    <property type="component" value="Unassembled WGS sequence"/>
</dbReference>
<evidence type="ECO:0000256" key="4">
    <source>
        <dbReference type="ARBA" id="ARBA00023136"/>
    </source>
</evidence>
<feature type="transmembrane region" description="Helical" evidence="5">
    <location>
        <begin position="255"/>
        <end position="280"/>
    </location>
</feature>
<feature type="transmembrane region" description="Helical" evidence="5">
    <location>
        <begin position="191"/>
        <end position="208"/>
    </location>
</feature>
<dbReference type="PANTHER" id="PTHR11785">
    <property type="entry name" value="AMINO ACID TRANSPORTER"/>
    <property type="match status" value="1"/>
</dbReference>
<feature type="transmembrane region" description="Helical" evidence="5">
    <location>
        <begin position="71"/>
        <end position="91"/>
    </location>
</feature>
<sequence length="483" mass="52635">MGSVAFNKTYNNERRAFPLIIIHYFVCLPSIRLFPFNQDEHDVDHRSSAFEPAVGELRPGEAEAGGLGRHLGLFSTTFLIIGRIIGTGIFSTPSSITEGVGSVGASTTVWLIGLVMSFAGLFIWIELGCMIPRSGGEKVYLEAAYKRPKLLATTVFAFQIILLGFTASGCIVFTEYVFAAANKTASEWEKLEIAIFVVSFICSMHTIFPNGGVRFMNSLGMIKMLTLTFIVITGWAVLGGSVSRIENPHASFRDAFAGTSSSLGICGVFYLLANVAYYAAATPAEVAASGVTVATLFMNNVFGLAGGQAISALIALSAFGNVCTVTFAQARVNQELAKEGAFGRFWASNWPFGSPSAGLLLHWIPSFIPIRRRLRFHPRSRGLPLQPRTTVSLLVACCGFLCRPTVLPDGCAFLETSWRHWNTPPIPYYLYSVIGIVILVAGALWWAIWCKILPAVGGYRLKPQHEKLEDGTSIVVYQKIKTR</sequence>
<feature type="transmembrane region" description="Helical" evidence="5">
    <location>
        <begin position="428"/>
        <end position="450"/>
    </location>
</feature>
<comment type="subcellular location">
    <subcellularLocation>
        <location evidence="1">Membrane</location>
        <topology evidence="1">Multi-pass membrane protein</topology>
    </subcellularLocation>
</comment>
<keyword evidence="2 5" id="KW-0812">Transmembrane</keyword>
<comment type="caution">
    <text evidence="6">The sequence shown here is derived from an EMBL/GenBank/DDBJ whole genome shotgun (WGS) entry which is preliminary data.</text>
</comment>
<feature type="transmembrane region" description="Helical" evidence="5">
    <location>
        <begin position="16"/>
        <end position="34"/>
    </location>
</feature>
<dbReference type="GO" id="GO:0015179">
    <property type="term" value="F:L-amino acid transmembrane transporter activity"/>
    <property type="evidence" value="ECO:0007669"/>
    <property type="project" value="TreeGrafter"/>
</dbReference>
<keyword evidence="7" id="KW-1185">Reference proteome</keyword>
<dbReference type="EMBL" id="QGMK01000901">
    <property type="protein sequence ID" value="TVY75961.1"/>
    <property type="molecule type" value="Genomic_DNA"/>
</dbReference>
<keyword evidence="3 5" id="KW-1133">Transmembrane helix</keyword>
<name>A0A8T9C1R1_9HELO</name>
<feature type="transmembrane region" description="Helical" evidence="5">
    <location>
        <begin position="220"/>
        <end position="243"/>
    </location>
</feature>
<feature type="transmembrane region" description="Helical" evidence="5">
    <location>
        <begin position="312"/>
        <end position="330"/>
    </location>
</feature>
<evidence type="ECO:0000256" key="5">
    <source>
        <dbReference type="SAM" id="Phobius"/>
    </source>
</evidence>
<dbReference type="OrthoDB" id="5982228at2759"/>
<feature type="transmembrane region" description="Helical" evidence="5">
    <location>
        <begin position="103"/>
        <end position="125"/>
    </location>
</feature>
<evidence type="ECO:0000256" key="1">
    <source>
        <dbReference type="ARBA" id="ARBA00004141"/>
    </source>
</evidence>
<evidence type="ECO:0000313" key="7">
    <source>
        <dbReference type="Proteomes" id="UP000469558"/>
    </source>
</evidence>
<dbReference type="PANTHER" id="PTHR11785:SF382">
    <property type="entry name" value="LOW-AFFINITY METHIONINE PERMEASE"/>
    <property type="match status" value="1"/>
</dbReference>
<keyword evidence="4 5" id="KW-0472">Membrane</keyword>
<proteinExistence type="predicted"/>
<dbReference type="Gene3D" id="1.20.1740.10">
    <property type="entry name" value="Amino acid/polyamine transporter I"/>
    <property type="match status" value="1"/>
</dbReference>
<organism evidence="6 7">
    <name type="scientific">Lachnellula suecica</name>
    <dbReference type="NCBI Taxonomy" id="602035"/>
    <lineage>
        <taxon>Eukaryota</taxon>
        <taxon>Fungi</taxon>
        <taxon>Dikarya</taxon>
        <taxon>Ascomycota</taxon>
        <taxon>Pezizomycotina</taxon>
        <taxon>Leotiomycetes</taxon>
        <taxon>Helotiales</taxon>
        <taxon>Lachnaceae</taxon>
        <taxon>Lachnellula</taxon>
    </lineage>
</organism>
<evidence type="ECO:0000256" key="3">
    <source>
        <dbReference type="ARBA" id="ARBA00022989"/>
    </source>
</evidence>
<accession>A0A8T9C1R1</accession>
<reference evidence="6 7" key="1">
    <citation type="submission" date="2018-05" db="EMBL/GenBank/DDBJ databases">
        <title>Genome sequencing and assembly of the regulated plant pathogen Lachnellula willkommii and related sister species for the development of diagnostic species identification markers.</title>
        <authorList>
            <person name="Giroux E."/>
            <person name="Bilodeau G."/>
        </authorList>
    </citation>
    <scope>NUCLEOTIDE SEQUENCE [LARGE SCALE GENOMIC DNA]</scope>
    <source>
        <strain evidence="6 7">CBS 268.59</strain>
    </source>
</reference>
<dbReference type="AlphaFoldDB" id="A0A8T9C1R1"/>
<protein>
    <submittedName>
        <fullName evidence="6">High-affinity methionine permease</fullName>
    </submittedName>
</protein>
<evidence type="ECO:0000256" key="2">
    <source>
        <dbReference type="ARBA" id="ARBA00022692"/>
    </source>
</evidence>
<feature type="transmembrane region" description="Helical" evidence="5">
    <location>
        <begin position="156"/>
        <end position="179"/>
    </location>
</feature>